<dbReference type="Pfam" id="PF00209">
    <property type="entry name" value="SNF"/>
    <property type="match status" value="2"/>
</dbReference>
<evidence type="ECO:0000313" key="8">
    <source>
        <dbReference type="EMBL" id="MBC8539831.1"/>
    </source>
</evidence>
<feature type="transmembrane region" description="Helical" evidence="7">
    <location>
        <begin position="258"/>
        <end position="282"/>
    </location>
</feature>
<sequence length="458" mass="50475">MEKREKFSSRLGFILISAGCAVGLGNVWRFPYIVGKNGGAIFVAIYLAFLLLLGLPILVMEFAVGRASQRSVAKSFRLLEPEGTKWHLFSYVALGGNYLLMMFYTSVGGWMLAYVFKALSGHLHGVTTQGAQLVFNQLLASPGSMFFWMILIVLISFGICSLGLQNGVERITKLMMSSLFVIILVLAIRSITLPGAAEGLKFYLVPNVEHVKEQGIINVIFAAMGQAFFTLSIGIGSMSIFGSYIGKDRSLTGESLSICFLDTLVALFAGLIIFPACSAFGVNPGEGPGLVFVTLPGIFNQMPFGKLWEFLFFVFMTFAAMSTIIAVFENILSFCMDMWGMSRTKAVLINAVLVILLSLPCVFGFNLLSFIKPLGAGSTIQDLEDFIVSNNLLPLGSLVFLLFCTRKRGWGWDNFIKEADMGRGLKFPKALRFYVSYILPLIVLIIFVFGYQQKFFAQ</sequence>
<evidence type="ECO:0000256" key="2">
    <source>
        <dbReference type="ARBA" id="ARBA00022448"/>
    </source>
</evidence>
<protein>
    <recommendedName>
        <fullName evidence="6">Transporter</fullName>
    </recommendedName>
</protein>
<feature type="transmembrane region" description="Helical" evidence="7">
    <location>
        <begin position="86"/>
        <end position="107"/>
    </location>
</feature>
<dbReference type="GO" id="GO:0015293">
    <property type="term" value="F:symporter activity"/>
    <property type="evidence" value="ECO:0007669"/>
    <property type="project" value="UniProtKB-KW"/>
</dbReference>
<dbReference type="InterPro" id="IPR000175">
    <property type="entry name" value="Na/ntran_symport"/>
</dbReference>
<dbReference type="NCBIfam" id="NF037979">
    <property type="entry name" value="Na_transp"/>
    <property type="match status" value="1"/>
</dbReference>
<comment type="caution">
    <text evidence="8">The sequence shown here is derived from an EMBL/GenBank/DDBJ whole genome shotgun (WGS) entry which is preliminary data.</text>
</comment>
<feature type="transmembrane region" description="Helical" evidence="7">
    <location>
        <begin position="145"/>
        <end position="164"/>
    </location>
</feature>
<keyword evidence="3 6" id="KW-0812">Transmembrane</keyword>
<name>A0A926DL38_9FIRM</name>
<accession>A0A926DL38</accession>
<evidence type="ECO:0000313" key="9">
    <source>
        <dbReference type="Proteomes" id="UP000611762"/>
    </source>
</evidence>
<feature type="transmembrane region" description="Helical" evidence="7">
    <location>
        <begin position="310"/>
        <end position="335"/>
    </location>
</feature>
<dbReference type="InterPro" id="IPR037272">
    <property type="entry name" value="SNS_sf"/>
</dbReference>
<reference evidence="8" key="1">
    <citation type="submission" date="2020-08" db="EMBL/GenBank/DDBJ databases">
        <title>Genome public.</title>
        <authorList>
            <person name="Liu C."/>
            <person name="Sun Q."/>
        </authorList>
    </citation>
    <scope>NUCLEOTIDE SEQUENCE</scope>
    <source>
        <strain evidence="8">H8</strain>
    </source>
</reference>
<gene>
    <name evidence="8" type="ORF">H8698_02435</name>
</gene>
<evidence type="ECO:0000256" key="3">
    <source>
        <dbReference type="ARBA" id="ARBA00022692"/>
    </source>
</evidence>
<feature type="transmembrane region" description="Helical" evidence="7">
    <location>
        <begin position="176"/>
        <end position="196"/>
    </location>
</feature>
<dbReference type="SUPFAM" id="SSF161070">
    <property type="entry name" value="SNF-like"/>
    <property type="match status" value="1"/>
</dbReference>
<comment type="similarity">
    <text evidence="6">Belongs to the sodium:neurotransmitter symporter (SNF) (TC 2.A.22) family.</text>
</comment>
<feature type="transmembrane region" description="Helical" evidence="7">
    <location>
        <begin position="216"/>
        <end position="246"/>
    </location>
</feature>
<feature type="transmembrane region" description="Helical" evidence="7">
    <location>
        <begin position="347"/>
        <end position="371"/>
    </location>
</feature>
<proteinExistence type="inferred from homology"/>
<comment type="subcellular location">
    <subcellularLocation>
        <location evidence="1">Membrane</location>
        <topology evidence="1">Multi-pass membrane protein</topology>
    </subcellularLocation>
</comment>
<dbReference type="EMBL" id="JACRSU010000001">
    <property type="protein sequence ID" value="MBC8539831.1"/>
    <property type="molecule type" value="Genomic_DNA"/>
</dbReference>
<dbReference type="CDD" id="cd10336">
    <property type="entry name" value="SLC6sbd_Tyt1-Like"/>
    <property type="match status" value="1"/>
</dbReference>
<dbReference type="PROSITE" id="PS50267">
    <property type="entry name" value="NA_NEUROTRAN_SYMP_3"/>
    <property type="match status" value="1"/>
</dbReference>
<feature type="transmembrane region" description="Helical" evidence="7">
    <location>
        <begin position="12"/>
        <end position="34"/>
    </location>
</feature>
<keyword evidence="2 6" id="KW-0813">Transport</keyword>
<feature type="transmembrane region" description="Helical" evidence="7">
    <location>
        <begin position="386"/>
        <end position="404"/>
    </location>
</feature>
<dbReference type="AlphaFoldDB" id="A0A926DL38"/>
<evidence type="ECO:0000256" key="7">
    <source>
        <dbReference type="SAM" id="Phobius"/>
    </source>
</evidence>
<evidence type="ECO:0000256" key="4">
    <source>
        <dbReference type="ARBA" id="ARBA00022989"/>
    </source>
</evidence>
<evidence type="ECO:0000256" key="6">
    <source>
        <dbReference type="RuleBase" id="RU003732"/>
    </source>
</evidence>
<evidence type="ECO:0000256" key="5">
    <source>
        <dbReference type="ARBA" id="ARBA00023136"/>
    </source>
</evidence>
<keyword evidence="4 7" id="KW-1133">Transmembrane helix</keyword>
<dbReference type="GO" id="GO:0016020">
    <property type="term" value="C:membrane"/>
    <property type="evidence" value="ECO:0007669"/>
    <property type="project" value="UniProtKB-SubCell"/>
</dbReference>
<keyword evidence="9" id="KW-1185">Reference proteome</keyword>
<dbReference type="PROSITE" id="PS00610">
    <property type="entry name" value="NA_NEUROTRAN_SYMP_1"/>
    <property type="match status" value="1"/>
</dbReference>
<keyword evidence="6" id="KW-0769">Symport</keyword>
<dbReference type="PRINTS" id="PR00176">
    <property type="entry name" value="NANEUSMPORT"/>
</dbReference>
<feature type="transmembrane region" description="Helical" evidence="7">
    <location>
        <begin position="40"/>
        <end position="65"/>
    </location>
</feature>
<organism evidence="8 9">
    <name type="scientific">Congzhengia minquanensis</name>
    <dbReference type="NCBI Taxonomy" id="2763657"/>
    <lineage>
        <taxon>Bacteria</taxon>
        <taxon>Bacillati</taxon>
        <taxon>Bacillota</taxon>
        <taxon>Clostridia</taxon>
        <taxon>Eubacteriales</taxon>
        <taxon>Oscillospiraceae</taxon>
        <taxon>Congzhengia</taxon>
    </lineage>
</organism>
<keyword evidence="5 7" id="KW-0472">Membrane</keyword>
<dbReference type="InterPro" id="IPR047218">
    <property type="entry name" value="YocR/YhdH-like"/>
</dbReference>
<dbReference type="RefSeq" id="WP_249311023.1">
    <property type="nucleotide sequence ID" value="NZ_JACRSU010000001.1"/>
</dbReference>
<dbReference type="PANTHER" id="PTHR42948">
    <property type="entry name" value="TRANSPORTER"/>
    <property type="match status" value="1"/>
</dbReference>
<dbReference type="Proteomes" id="UP000611762">
    <property type="component" value="Unassembled WGS sequence"/>
</dbReference>
<evidence type="ECO:0000256" key="1">
    <source>
        <dbReference type="ARBA" id="ARBA00004141"/>
    </source>
</evidence>
<dbReference type="PANTHER" id="PTHR42948:SF1">
    <property type="entry name" value="TRANSPORTER"/>
    <property type="match status" value="1"/>
</dbReference>
<feature type="transmembrane region" description="Helical" evidence="7">
    <location>
        <begin position="431"/>
        <end position="451"/>
    </location>
</feature>